<feature type="compositionally biased region" description="Basic residues" evidence="2">
    <location>
        <begin position="360"/>
        <end position="371"/>
    </location>
</feature>
<dbReference type="Proteomes" id="UP001151760">
    <property type="component" value="Unassembled WGS sequence"/>
</dbReference>
<feature type="compositionally biased region" description="Polar residues" evidence="2">
    <location>
        <begin position="50"/>
        <end position="64"/>
    </location>
</feature>
<feature type="domain" description="Integrase catalytic" evidence="3">
    <location>
        <begin position="536"/>
        <end position="663"/>
    </location>
</feature>
<comment type="caution">
    <text evidence="4">The sequence shown here is derived from an EMBL/GenBank/DDBJ whole genome shotgun (WGS) entry which is preliminary data.</text>
</comment>
<dbReference type="EMBL" id="BQNB010015264">
    <property type="protein sequence ID" value="GJT37931.1"/>
    <property type="molecule type" value="Genomic_DNA"/>
</dbReference>
<accession>A0ABQ5DFA0</accession>
<dbReference type="PANTHER" id="PTHR35046:SF18">
    <property type="entry name" value="RNA-DIRECTED DNA POLYMERASE"/>
    <property type="match status" value="1"/>
</dbReference>
<dbReference type="InterPro" id="IPR036397">
    <property type="entry name" value="RNaseH_sf"/>
</dbReference>
<evidence type="ECO:0000256" key="2">
    <source>
        <dbReference type="SAM" id="MobiDB-lite"/>
    </source>
</evidence>
<dbReference type="PANTHER" id="PTHR35046">
    <property type="entry name" value="ZINC KNUCKLE (CCHC-TYPE) FAMILY PROTEIN"/>
    <property type="match status" value="1"/>
</dbReference>
<feature type="region of interest" description="Disordered" evidence="2">
    <location>
        <begin position="167"/>
        <end position="210"/>
    </location>
</feature>
<gene>
    <name evidence="4" type="ORF">Tco_0937796</name>
</gene>
<name>A0ABQ5DFA0_9ASTR</name>
<organism evidence="4 5">
    <name type="scientific">Tanacetum coccineum</name>
    <dbReference type="NCBI Taxonomy" id="301880"/>
    <lineage>
        <taxon>Eukaryota</taxon>
        <taxon>Viridiplantae</taxon>
        <taxon>Streptophyta</taxon>
        <taxon>Embryophyta</taxon>
        <taxon>Tracheophyta</taxon>
        <taxon>Spermatophyta</taxon>
        <taxon>Magnoliopsida</taxon>
        <taxon>eudicotyledons</taxon>
        <taxon>Gunneridae</taxon>
        <taxon>Pentapetalae</taxon>
        <taxon>asterids</taxon>
        <taxon>campanulids</taxon>
        <taxon>Asterales</taxon>
        <taxon>Asteraceae</taxon>
        <taxon>Asteroideae</taxon>
        <taxon>Anthemideae</taxon>
        <taxon>Anthemidinae</taxon>
        <taxon>Tanacetum</taxon>
    </lineage>
</organism>
<feature type="compositionally biased region" description="Acidic residues" evidence="2">
    <location>
        <begin position="181"/>
        <end position="193"/>
    </location>
</feature>
<reference evidence="4" key="2">
    <citation type="submission" date="2022-01" db="EMBL/GenBank/DDBJ databases">
        <authorList>
            <person name="Yamashiro T."/>
            <person name="Shiraishi A."/>
            <person name="Satake H."/>
            <person name="Nakayama K."/>
        </authorList>
    </citation>
    <scope>NUCLEOTIDE SEQUENCE</scope>
</reference>
<feature type="compositionally biased region" description="Basic and acidic residues" evidence="2">
    <location>
        <begin position="372"/>
        <end position="386"/>
    </location>
</feature>
<dbReference type="SUPFAM" id="SSF53098">
    <property type="entry name" value="Ribonuclease H-like"/>
    <property type="match status" value="1"/>
</dbReference>
<keyword evidence="5" id="KW-1185">Reference proteome</keyword>
<evidence type="ECO:0000313" key="4">
    <source>
        <dbReference type="EMBL" id="GJT37931.1"/>
    </source>
</evidence>
<feature type="compositionally biased region" description="Basic and acidic residues" evidence="2">
    <location>
        <begin position="237"/>
        <end position="247"/>
    </location>
</feature>
<dbReference type="InterPro" id="IPR001584">
    <property type="entry name" value="Integrase_cat-core"/>
</dbReference>
<reference evidence="4" key="1">
    <citation type="journal article" date="2022" name="Int. J. Mol. Sci.">
        <title>Draft Genome of Tanacetum Coccineum: Genomic Comparison of Closely Related Tanacetum-Family Plants.</title>
        <authorList>
            <person name="Yamashiro T."/>
            <person name="Shiraishi A."/>
            <person name="Nakayama K."/>
            <person name="Satake H."/>
        </authorList>
    </citation>
    <scope>NUCLEOTIDE SEQUENCE</scope>
</reference>
<evidence type="ECO:0000313" key="5">
    <source>
        <dbReference type="Proteomes" id="UP001151760"/>
    </source>
</evidence>
<keyword evidence="1" id="KW-0175">Coiled coil</keyword>
<evidence type="ECO:0000259" key="3">
    <source>
        <dbReference type="PROSITE" id="PS50994"/>
    </source>
</evidence>
<proteinExistence type="predicted"/>
<dbReference type="Gene3D" id="3.30.420.10">
    <property type="entry name" value="Ribonuclease H-like superfamily/Ribonuclease H"/>
    <property type="match status" value="1"/>
</dbReference>
<feature type="region of interest" description="Disordered" evidence="2">
    <location>
        <begin position="357"/>
        <end position="386"/>
    </location>
</feature>
<feature type="coiled-coil region" evidence="1">
    <location>
        <begin position="69"/>
        <end position="96"/>
    </location>
</feature>
<feature type="compositionally biased region" description="Low complexity" evidence="2">
    <location>
        <begin position="1"/>
        <end position="29"/>
    </location>
</feature>
<dbReference type="PROSITE" id="PS50994">
    <property type="entry name" value="INTEGRASE"/>
    <property type="match status" value="1"/>
</dbReference>
<dbReference type="InterPro" id="IPR012337">
    <property type="entry name" value="RNaseH-like_sf"/>
</dbReference>
<protein>
    <submittedName>
        <fullName evidence="4">Gag-pol polyprotein</fullName>
    </submittedName>
</protein>
<sequence>MLTAPESSPSRITSSPSLSPQTHPSTSQQPPTPPFMQTIHDEGEPATMPHDSSQPRVQSLGSDEGSLTLNELMVLCTTLSKKVEDLQNDLKQTKLTYGAAYTKLILRVKKLEHKVKASKSRRRTKIVVSNDEEVSEDPSKQGRIIAEIDQNPSISLVQDEGTSWIQEDAETQGRTSADTEILLDQEEPTELVEDPGSGEKGEKEISTAEVPVSTASAIPIVSTAIPERQVYIRRSAEKRKDKGKAIMEDDESVQKKTKKQLEQERLGHEEAIRLQEQINEEERQRIARDAEIAKQLQEEIDIARQEQEKYDLAQALELYHAQQNRSFSKAEVRKNISFIPKDSKIEKEVMKRPRFDLQQNRKKTLARKKAREKQSEEGAKRQKMEDDIEKEELKAYLDIVPREEFAMDVESLSTKANRSSKNYKIFSEMIDDFDRQDVMDLHRLVKERYVTTSLKGYDLMLWGDLKTLFEPDEEDEVWRNQHGYNLIRWRLIDSCGIHILLMDNGIAIHMMIYKITTSEVEECLEESSLTDLTTSNKMIPHSLYHDFVTKLPKSSQGYDTIWVIVDRLTKSVIFIPMRETDSMEKLARMYQKEVVTRHGILVLIICDRDPRFASNFWRSLQKVLGTNLDMSTAYHPQTNAQSERNIQTLKDMLRACVIDFGNG</sequence>
<feature type="compositionally biased region" description="Basic and acidic residues" evidence="2">
    <location>
        <begin position="197"/>
        <end position="206"/>
    </location>
</feature>
<feature type="region of interest" description="Disordered" evidence="2">
    <location>
        <begin position="1"/>
        <end position="64"/>
    </location>
</feature>
<evidence type="ECO:0000256" key="1">
    <source>
        <dbReference type="SAM" id="Coils"/>
    </source>
</evidence>
<feature type="region of interest" description="Disordered" evidence="2">
    <location>
        <begin position="237"/>
        <end position="261"/>
    </location>
</feature>